<name>A0AAU9JAM8_9CILI</name>
<dbReference type="Proteomes" id="UP001162131">
    <property type="component" value="Unassembled WGS sequence"/>
</dbReference>
<sequence>MGLIQLEKWLYFKLIILDLFSEFQLERFNLFINDWKLRFNGLIIQIDQYSQSVVDGQMNVIIGVLDVFIENSFIMHFEIYLLF</sequence>
<dbReference type="EMBL" id="CAJZBQ010000026">
    <property type="protein sequence ID" value="CAG9320628.1"/>
    <property type="molecule type" value="Genomic_DNA"/>
</dbReference>
<evidence type="ECO:0000313" key="2">
    <source>
        <dbReference type="Proteomes" id="UP001162131"/>
    </source>
</evidence>
<keyword evidence="2" id="KW-1185">Reference proteome</keyword>
<protein>
    <submittedName>
        <fullName evidence="1">Uncharacterized protein</fullName>
    </submittedName>
</protein>
<organism evidence="1 2">
    <name type="scientific">Blepharisma stoltei</name>
    <dbReference type="NCBI Taxonomy" id="1481888"/>
    <lineage>
        <taxon>Eukaryota</taxon>
        <taxon>Sar</taxon>
        <taxon>Alveolata</taxon>
        <taxon>Ciliophora</taxon>
        <taxon>Postciliodesmatophora</taxon>
        <taxon>Heterotrichea</taxon>
        <taxon>Heterotrichida</taxon>
        <taxon>Blepharismidae</taxon>
        <taxon>Blepharisma</taxon>
    </lineage>
</organism>
<accession>A0AAU9JAM8</accession>
<evidence type="ECO:0000313" key="1">
    <source>
        <dbReference type="EMBL" id="CAG9320628.1"/>
    </source>
</evidence>
<dbReference type="AlphaFoldDB" id="A0AAU9JAM8"/>
<reference evidence="1" key="1">
    <citation type="submission" date="2021-09" db="EMBL/GenBank/DDBJ databases">
        <authorList>
            <consortium name="AG Swart"/>
            <person name="Singh M."/>
            <person name="Singh A."/>
            <person name="Seah K."/>
            <person name="Emmerich C."/>
        </authorList>
    </citation>
    <scope>NUCLEOTIDE SEQUENCE</scope>
    <source>
        <strain evidence="1">ATCC30299</strain>
    </source>
</reference>
<gene>
    <name evidence="1" type="ORF">BSTOLATCC_MIC27101</name>
</gene>
<proteinExistence type="predicted"/>
<comment type="caution">
    <text evidence="1">The sequence shown here is derived from an EMBL/GenBank/DDBJ whole genome shotgun (WGS) entry which is preliminary data.</text>
</comment>